<evidence type="ECO:0000313" key="4">
    <source>
        <dbReference type="Proteomes" id="UP000199180"/>
    </source>
</evidence>
<dbReference type="Pfam" id="PF13561">
    <property type="entry name" value="adh_short_C2"/>
    <property type="match status" value="1"/>
</dbReference>
<dbReference type="InterPro" id="IPR002347">
    <property type="entry name" value="SDR_fam"/>
</dbReference>
<dbReference type="EMBL" id="FOHO01000006">
    <property type="protein sequence ID" value="SET56797.1"/>
    <property type="molecule type" value="Genomic_DNA"/>
</dbReference>
<evidence type="ECO:0000313" key="3">
    <source>
        <dbReference type="EMBL" id="SET56797.1"/>
    </source>
</evidence>
<sequence>MGFSVQGKTAIVTGAGRGIGLAIAQHFVQAGANVMFVDNDEESLERQMSDYDTENGPVRYFTGNICEKLCSANLLSATLDAFERVDILVNAHRFVKGSDPLDTDPSVLEEMLRQNMISGLRLSQMIAKRMIKQAEGQADVQQAGAIVNISNLAASRPVPDLLGYSIACAAQEQSTRGLALALAPHRIRVNGVRFSSVMSHELKCALKEDADLRDQIVSGTPLGRIAAADEVAEAVHYLVSEGARFVTGQVMTVDGGRCLADPVTAQAL</sequence>
<dbReference type="SUPFAM" id="SSF51735">
    <property type="entry name" value="NAD(P)-binding Rossmann-fold domains"/>
    <property type="match status" value="1"/>
</dbReference>
<proteinExistence type="inferred from homology"/>
<dbReference type="GO" id="GO:0016491">
    <property type="term" value="F:oxidoreductase activity"/>
    <property type="evidence" value="ECO:0007669"/>
    <property type="project" value="UniProtKB-KW"/>
</dbReference>
<protein>
    <submittedName>
        <fullName evidence="3">7-alpha-hydroxysteroid dehydrogenase</fullName>
    </submittedName>
</protein>
<reference evidence="3 4" key="1">
    <citation type="submission" date="2016-10" db="EMBL/GenBank/DDBJ databases">
        <authorList>
            <person name="de Groot N.N."/>
        </authorList>
    </citation>
    <scope>NUCLEOTIDE SEQUENCE [LARGE SCALE GENOMIC DNA]</scope>
    <source>
        <strain evidence="3 4">DSM 17862</strain>
    </source>
</reference>
<dbReference type="InterPro" id="IPR036291">
    <property type="entry name" value="NAD(P)-bd_dom_sf"/>
</dbReference>
<dbReference type="Proteomes" id="UP000199180">
    <property type="component" value="Unassembled WGS sequence"/>
</dbReference>
<keyword evidence="4" id="KW-1185">Reference proteome</keyword>
<dbReference type="STRING" id="364199.SAMN04489858_106204"/>
<evidence type="ECO:0000256" key="2">
    <source>
        <dbReference type="ARBA" id="ARBA00023002"/>
    </source>
</evidence>
<dbReference type="OrthoDB" id="9790146at2"/>
<organism evidence="3 4">
    <name type="scientific">Paracoccus homiensis</name>
    <dbReference type="NCBI Taxonomy" id="364199"/>
    <lineage>
        <taxon>Bacteria</taxon>
        <taxon>Pseudomonadati</taxon>
        <taxon>Pseudomonadota</taxon>
        <taxon>Alphaproteobacteria</taxon>
        <taxon>Rhodobacterales</taxon>
        <taxon>Paracoccaceae</taxon>
        <taxon>Paracoccus</taxon>
    </lineage>
</organism>
<dbReference type="PRINTS" id="PR00081">
    <property type="entry name" value="GDHRDH"/>
</dbReference>
<evidence type="ECO:0000256" key="1">
    <source>
        <dbReference type="ARBA" id="ARBA00006484"/>
    </source>
</evidence>
<dbReference type="PANTHER" id="PTHR43639:SF1">
    <property type="entry name" value="SHORT-CHAIN DEHYDROGENASE_REDUCTASE FAMILY PROTEIN"/>
    <property type="match status" value="1"/>
</dbReference>
<dbReference type="CDD" id="cd05233">
    <property type="entry name" value="SDR_c"/>
    <property type="match status" value="1"/>
</dbReference>
<name>A0A1I0FFL7_9RHOB</name>
<dbReference type="AlphaFoldDB" id="A0A1I0FFL7"/>
<dbReference type="PANTHER" id="PTHR43639">
    <property type="entry name" value="OXIDOREDUCTASE, SHORT-CHAIN DEHYDROGENASE/REDUCTASE FAMILY (AFU_ORTHOLOGUE AFUA_5G02870)"/>
    <property type="match status" value="1"/>
</dbReference>
<accession>A0A1I0FFL7</accession>
<comment type="similarity">
    <text evidence="1">Belongs to the short-chain dehydrogenases/reductases (SDR) family.</text>
</comment>
<gene>
    <name evidence="3" type="ORF">SAMN04489858_106204</name>
</gene>
<dbReference type="RefSeq" id="WP_090734735.1">
    <property type="nucleotide sequence ID" value="NZ_CP177219.1"/>
</dbReference>
<dbReference type="Gene3D" id="3.40.50.720">
    <property type="entry name" value="NAD(P)-binding Rossmann-like Domain"/>
    <property type="match status" value="1"/>
</dbReference>
<keyword evidence="2" id="KW-0560">Oxidoreductase</keyword>